<organism evidence="8">
    <name type="scientific">Aegilops tauschii</name>
    <name type="common">Tausch's goatgrass</name>
    <name type="synonym">Aegilops squarrosa</name>
    <dbReference type="NCBI Taxonomy" id="37682"/>
    <lineage>
        <taxon>Eukaryota</taxon>
        <taxon>Viridiplantae</taxon>
        <taxon>Streptophyta</taxon>
        <taxon>Embryophyta</taxon>
        <taxon>Tracheophyta</taxon>
        <taxon>Spermatophyta</taxon>
        <taxon>Magnoliopsida</taxon>
        <taxon>Liliopsida</taxon>
        <taxon>Poales</taxon>
        <taxon>Poaceae</taxon>
        <taxon>BOP clade</taxon>
        <taxon>Pooideae</taxon>
        <taxon>Triticodae</taxon>
        <taxon>Triticeae</taxon>
        <taxon>Triticinae</taxon>
        <taxon>Aegilops</taxon>
    </lineage>
</organism>
<reference evidence="8" key="1">
    <citation type="submission" date="2015-06" db="UniProtKB">
        <authorList>
            <consortium name="EnsemblPlants"/>
        </authorList>
    </citation>
    <scope>IDENTIFICATION</scope>
</reference>
<sequence>MATSALKMAAICAVLVVILMSAAGKPAMAYVDGQPLACPSAATACRTACIPACNAFAEKMCSVLCALAPGAGQTCVNQLFTPCQVTCKNLCEPLPGPLRQPEGAAAMWATEVTHSCLSARLTEYSESLVHGKKHYSLIKDEWVARCWPAIDGKESWRRDLADGCTFVPRRQGIGRRLATSPHKPPSTIRVPKKETHCRDLESTSKTMADFALGLTKTAVEGTLSRVKSAIEEEAKLKEKVHQDLVFIIGEFQMMQSFLETAKWERAKNKVANTWVRQLRELAFDVEDCVEFVVHLDKDSAWWWRVVPSCMAPPRHLDEAAAEIKQLKARVEDVSHRNMRNNLISDSGSHSKIVMPMAPAATTSSPLAFDNLRQVWEAAGKIRDTGDLQDLIRHEDSDLRVISVWGSTGDDLGMTSIFSKAYCGKKISQEFKSRAWVKLIHPFNPEEFLKNLLTQFYESSHQANVDVGHLNKAQLMQQVMEHKYLIIVEGVSTVVEWNAIKMYLPNNKKGSRILVSTQDLGIALQSPGEPYLVSELGRFSDGKSLCAFFKRVSP</sequence>
<dbReference type="Pfam" id="PF00931">
    <property type="entry name" value="NB-ARC"/>
    <property type="match status" value="1"/>
</dbReference>
<proteinExistence type="inferred from homology"/>
<keyword evidence="3" id="KW-0677">Repeat</keyword>
<protein>
    <recommendedName>
        <fullName evidence="9">NB-ARC domain-containing protein</fullName>
    </recommendedName>
</protein>
<keyword evidence="5" id="KW-0611">Plant defense</keyword>
<dbReference type="PANTHER" id="PTHR19338">
    <property type="entry name" value="TRANSLOCASE OF INNER MITOCHONDRIAL MEMBRANE 13 HOMOLOG"/>
    <property type="match status" value="1"/>
</dbReference>
<keyword evidence="2" id="KW-0433">Leucine-rich repeat</keyword>
<dbReference type="CDD" id="cd14798">
    <property type="entry name" value="RX-CC_like"/>
    <property type="match status" value="1"/>
</dbReference>
<evidence type="ECO:0000256" key="1">
    <source>
        <dbReference type="ARBA" id="ARBA00008894"/>
    </source>
</evidence>
<dbReference type="Pfam" id="PF18052">
    <property type="entry name" value="Rx_N"/>
    <property type="match status" value="1"/>
</dbReference>
<keyword evidence="4" id="KW-0547">Nucleotide-binding</keyword>
<evidence type="ECO:0000313" key="8">
    <source>
        <dbReference type="EnsemblPlants" id="EMT12601"/>
    </source>
</evidence>
<name>M8BF62_AEGTA</name>
<evidence type="ECO:0008006" key="9">
    <source>
        <dbReference type="Google" id="ProtNLM"/>
    </source>
</evidence>
<evidence type="ECO:0000256" key="2">
    <source>
        <dbReference type="ARBA" id="ARBA00022614"/>
    </source>
</evidence>
<dbReference type="GO" id="GO:0006952">
    <property type="term" value="P:defense response"/>
    <property type="evidence" value="ECO:0007669"/>
    <property type="project" value="UniProtKB-KW"/>
</dbReference>
<dbReference type="SUPFAM" id="SSF52540">
    <property type="entry name" value="P-loop containing nucleoside triphosphate hydrolases"/>
    <property type="match status" value="1"/>
</dbReference>
<evidence type="ECO:0000259" key="7">
    <source>
        <dbReference type="Pfam" id="PF18052"/>
    </source>
</evidence>
<evidence type="ECO:0000256" key="3">
    <source>
        <dbReference type="ARBA" id="ARBA00022737"/>
    </source>
</evidence>
<comment type="similarity">
    <text evidence="1">Belongs to the disease resistance NB-LRR family.</text>
</comment>
<feature type="domain" description="Disease resistance N-terminal" evidence="7">
    <location>
        <begin position="218"/>
        <end position="298"/>
    </location>
</feature>
<evidence type="ECO:0000259" key="6">
    <source>
        <dbReference type="Pfam" id="PF00931"/>
    </source>
</evidence>
<evidence type="ECO:0000256" key="5">
    <source>
        <dbReference type="ARBA" id="ARBA00022821"/>
    </source>
</evidence>
<feature type="domain" description="NB-ARC" evidence="6">
    <location>
        <begin position="389"/>
        <end position="524"/>
    </location>
</feature>
<dbReference type="EnsemblPlants" id="EMT12601">
    <property type="protein sequence ID" value="EMT12601"/>
    <property type="gene ID" value="F775_18857"/>
</dbReference>
<dbReference type="Gene3D" id="1.20.5.4130">
    <property type="match status" value="1"/>
</dbReference>
<dbReference type="Gene3D" id="3.40.50.300">
    <property type="entry name" value="P-loop containing nucleotide triphosphate hydrolases"/>
    <property type="match status" value="1"/>
</dbReference>
<dbReference type="InterPro" id="IPR041118">
    <property type="entry name" value="Rx_N"/>
</dbReference>
<evidence type="ECO:0000256" key="4">
    <source>
        <dbReference type="ARBA" id="ARBA00022741"/>
    </source>
</evidence>
<dbReference type="InterPro" id="IPR027417">
    <property type="entry name" value="P-loop_NTPase"/>
</dbReference>
<dbReference type="InterPro" id="IPR002182">
    <property type="entry name" value="NB-ARC"/>
</dbReference>
<dbReference type="PANTHER" id="PTHR19338:SF58">
    <property type="entry name" value="OS09G0517100 PROTEIN"/>
    <property type="match status" value="1"/>
</dbReference>
<accession>M8BF62</accession>
<dbReference type="InterPro" id="IPR038005">
    <property type="entry name" value="RX-like_CC"/>
</dbReference>
<dbReference type="GO" id="GO:0043531">
    <property type="term" value="F:ADP binding"/>
    <property type="evidence" value="ECO:0007669"/>
    <property type="project" value="InterPro"/>
</dbReference>
<dbReference type="AlphaFoldDB" id="M8BF62"/>